<reference evidence="4 5" key="1">
    <citation type="journal article" date="2014" name="Genome Biol.">
        <title>Transcriptome and methylome profiling reveals relics of genome dominance in the mesopolyploid Brassica oleracea.</title>
        <authorList>
            <person name="Parkin I.A."/>
            <person name="Koh C."/>
            <person name="Tang H."/>
            <person name="Robinson S.J."/>
            <person name="Kagale S."/>
            <person name="Clarke W.E."/>
            <person name="Town C.D."/>
            <person name="Nixon J."/>
            <person name="Krishnakumar V."/>
            <person name="Bidwell S.L."/>
            <person name="Denoeud F."/>
            <person name="Belcram H."/>
            <person name="Links M.G."/>
            <person name="Just J."/>
            <person name="Clarke C."/>
            <person name="Bender T."/>
            <person name="Huebert T."/>
            <person name="Mason A.S."/>
            <person name="Pires J.C."/>
            <person name="Barker G."/>
            <person name="Moore J."/>
            <person name="Walley P.G."/>
            <person name="Manoli S."/>
            <person name="Batley J."/>
            <person name="Edwards D."/>
            <person name="Nelson M.N."/>
            <person name="Wang X."/>
            <person name="Paterson A.H."/>
            <person name="King G."/>
            <person name="Bancroft I."/>
            <person name="Chalhoub B."/>
            <person name="Sharpe A.G."/>
        </authorList>
    </citation>
    <scope>NUCLEOTIDE SEQUENCE</scope>
    <source>
        <strain evidence="4 5">cv. TO1000</strain>
    </source>
</reference>
<dbReference type="InterPro" id="IPR001128">
    <property type="entry name" value="Cyt_P450"/>
</dbReference>
<comment type="similarity">
    <text evidence="1">Belongs to the cytochrome P450 family.</text>
</comment>
<sequence>MVMILLLCLIFSITILFFIKPRAWKKSNTITSPPGLPLIGNMHQLGQYPHQSLHSLSQCYGPLMLLHFGTVPVLVASSADAARDILKTHGRVFASRQHSKIYDKLLYGSRNLASALYGEYWRQMKSLSVLHLHSNKIVYFRKRRKGVNQLEQVLAETESKGAEEVELEKEEESNLLVE</sequence>
<keyword evidence="3" id="KW-0408">Iron</keyword>
<evidence type="ECO:0000256" key="3">
    <source>
        <dbReference type="ARBA" id="ARBA00023004"/>
    </source>
</evidence>
<dbReference type="Proteomes" id="UP000032141">
    <property type="component" value="Chromosome C2"/>
</dbReference>
<dbReference type="OMA" id="QHSKIYD"/>
<dbReference type="InterPro" id="IPR036396">
    <property type="entry name" value="Cyt_P450_sf"/>
</dbReference>
<dbReference type="InterPro" id="IPR002401">
    <property type="entry name" value="Cyt_P450_E_grp-I"/>
</dbReference>
<dbReference type="STRING" id="109376.A0A0D3ATB0"/>
<keyword evidence="5" id="KW-1185">Reference proteome</keyword>
<dbReference type="PANTHER" id="PTHR47955">
    <property type="entry name" value="CYTOCHROME P450 FAMILY 71 PROTEIN"/>
    <property type="match status" value="1"/>
</dbReference>
<evidence type="ECO:0000313" key="5">
    <source>
        <dbReference type="Proteomes" id="UP000032141"/>
    </source>
</evidence>
<dbReference type="PRINTS" id="PR00463">
    <property type="entry name" value="EP450I"/>
</dbReference>
<name>A0A0D3ATB0_BRAOL</name>
<dbReference type="Gramene" id="Bo2g110770.1">
    <property type="protein sequence ID" value="Bo2g110770.1"/>
    <property type="gene ID" value="Bo2g110770"/>
</dbReference>
<evidence type="ECO:0000256" key="1">
    <source>
        <dbReference type="ARBA" id="ARBA00010617"/>
    </source>
</evidence>
<dbReference type="Gene3D" id="1.10.630.10">
    <property type="entry name" value="Cytochrome P450"/>
    <property type="match status" value="1"/>
</dbReference>
<dbReference type="EnsemblPlants" id="Bo2g110770.1">
    <property type="protein sequence ID" value="Bo2g110770.1"/>
    <property type="gene ID" value="Bo2g110770"/>
</dbReference>
<organism evidence="4 5">
    <name type="scientific">Brassica oleracea var. oleracea</name>
    <dbReference type="NCBI Taxonomy" id="109376"/>
    <lineage>
        <taxon>Eukaryota</taxon>
        <taxon>Viridiplantae</taxon>
        <taxon>Streptophyta</taxon>
        <taxon>Embryophyta</taxon>
        <taxon>Tracheophyta</taxon>
        <taxon>Spermatophyta</taxon>
        <taxon>Magnoliopsida</taxon>
        <taxon>eudicotyledons</taxon>
        <taxon>Gunneridae</taxon>
        <taxon>Pentapetalae</taxon>
        <taxon>rosids</taxon>
        <taxon>malvids</taxon>
        <taxon>Brassicales</taxon>
        <taxon>Brassicaceae</taxon>
        <taxon>Brassiceae</taxon>
        <taxon>Brassica</taxon>
    </lineage>
</organism>
<dbReference type="PANTHER" id="PTHR47955:SF15">
    <property type="entry name" value="CYTOCHROME P450 71A2-LIKE"/>
    <property type="match status" value="1"/>
</dbReference>
<dbReference type="Pfam" id="PF00067">
    <property type="entry name" value="p450"/>
    <property type="match status" value="1"/>
</dbReference>
<dbReference type="AlphaFoldDB" id="A0A0D3ATB0"/>
<keyword evidence="2" id="KW-0479">Metal-binding</keyword>
<dbReference type="GO" id="GO:0005506">
    <property type="term" value="F:iron ion binding"/>
    <property type="evidence" value="ECO:0007669"/>
    <property type="project" value="InterPro"/>
</dbReference>
<dbReference type="eggNOG" id="KOG0156">
    <property type="taxonomic scope" value="Eukaryota"/>
</dbReference>
<dbReference type="GO" id="GO:0020037">
    <property type="term" value="F:heme binding"/>
    <property type="evidence" value="ECO:0007669"/>
    <property type="project" value="InterPro"/>
</dbReference>
<evidence type="ECO:0008006" key="6">
    <source>
        <dbReference type="Google" id="ProtNLM"/>
    </source>
</evidence>
<dbReference type="GO" id="GO:0016705">
    <property type="term" value="F:oxidoreductase activity, acting on paired donors, with incorporation or reduction of molecular oxygen"/>
    <property type="evidence" value="ECO:0007669"/>
    <property type="project" value="InterPro"/>
</dbReference>
<evidence type="ECO:0000313" key="4">
    <source>
        <dbReference type="EnsemblPlants" id="Bo2g110770.1"/>
    </source>
</evidence>
<protein>
    <recommendedName>
        <fullName evidence="6">Cytochrome P450</fullName>
    </recommendedName>
</protein>
<dbReference type="GO" id="GO:0004497">
    <property type="term" value="F:monooxygenase activity"/>
    <property type="evidence" value="ECO:0007669"/>
    <property type="project" value="InterPro"/>
</dbReference>
<accession>A0A0D3ATB0</accession>
<proteinExistence type="inferred from homology"/>
<dbReference type="SUPFAM" id="SSF48264">
    <property type="entry name" value="Cytochrome P450"/>
    <property type="match status" value="1"/>
</dbReference>
<evidence type="ECO:0000256" key="2">
    <source>
        <dbReference type="ARBA" id="ARBA00022723"/>
    </source>
</evidence>
<dbReference type="HOGENOM" id="CLU_001570_26_9_1"/>
<reference evidence="4" key="2">
    <citation type="submission" date="2015-03" db="UniProtKB">
        <authorList>
            <consortium name="EnsemblPlants"/>
        </authorList>
    </citation>
    <scope>IDENTIFICATION</scope>
</reference>